<dbReference type="Proteomes" id="UP000331127">
    <property type="component" value="Unassembled WGS sequence"/>
</dbReference>
<dbReference type="PANTHER" id="PTHR48228">
    <property type="entry name" value="SUCCINYL-COA--D-CITRAMALATE COA-TRANSFERASE"/>
    <property type="match status" value="1"/>
</dbReference>
<dbReference type="InterPro" id="IPR050509">
    <property type="entry name" value="CoA-transferase_III"/>
</dbReference>
<dbReference type="InterPro" id="IPR044855">
    <property type="entry name" value="CoA-Trfase_III_dom3_sf"/>
</dbReference>
<gene>
    <name evidence="2" type="ORF">Amac_031810</name>
</gene>
<evidence type="ECO:0000313" key="2">
    <source>
        <dbReference type="EMBL" id="GES09585.1"/>
    </source>
</evidence>
<feature type="region of interest" description="Disordered" evidence="1">
    <location>
        <begin position="41"/>
        <end position="62"/>
    </location>
</feature>
<dbReference type="SUPFAM" id="SSF89796">
    <property type="entry name" value="CoA-transferase family III (CaiB/BaiF)"/>
    <property type="match status" value="1"/>
</dbReference>
<protein>
    <submittedName>
        <fullName evidence="2">Alpha-methylacyl-CoA racemase</fullName>
    </submittedName>
</protein>
<dbReference type="AlphaFoldDB" id="A0A5M3WK45"/>
<dbReference type="PANTHER" id="PTHR48228:SF2">
    <property type="entry name" value="E-CINNAMOYL-COA:R-PHENYLLACTATE COA TRANSFERASE LARGE SUBUNIT"/>
    <property type="match status" value="1"/>
</dbReference>
<dbReference type="Gene3D" id="3.30.1540.10">
    <property type="entry name" value="formyl-coa transferase, domain 3"/>
    <property type="match status" value="1"/>
</dbReference>
<proteinExistence type="predicted"/>
<dbReference type="InterPro" id="IPR003673">
    <property type="entry name" value="CoA-Trfase_fam_III"/>
</dbReference>
<dbReference type="EMBL" id="BLAE01000016">
    <property type="protein sequence ID" value="GES09585.1"/>
    <property type="molecule type" value="Genomic_DNA"/>
</dbReference>
<sequence length="380" mass="40589">MSNADPAPLTGIRVVELGRFAAAPSCATVLADWGADVVKVEPPDGDPARGRGAHDGGANPRFQVHNRSRRSVALNLGESADREAMFRLLSEADVFVTNLRPVALRALGLDAPVVLAAHPRLVYGQITGYGPGSDERSYDHGAFWAYSGMAHMFSRDDGEPPQAAGGMGDRASGMSLAGAITAALFARERSGKGAHVSTSLLATGAWLLASDLSEVLAGGTPRTIDRAASANPTLNNYRCADGRWLWLQVMNPERDWPALLRALDAMWLDSDPRFAGGDSTRLKEHATALVETLDEIFRRSSLETWERRLREHDITFAPVRSLAELVCDDVAAAAGVFVDVIGADGTTSRSVDSPCTFHGAERRPATPAPRVGELGTGQPW</sequence>
<organism evidence="2 3">
    <name type="scientific">Acrocarpospora macrocephala</name>
    <dbReference type="NCBI Taxonomy" id="150177"/>
    <lineage>
        <taxon>Bacteria</taxon>
        <taxon>Bacillati</taxon>
        <taxon>Actinomycetota</taxon>
        <taxon>Actinomycetes</taxon>
        <taxon>Streptosporangiales</taxon>
        <taxon>Streptosporangiaceae</taxon>
        <taxon>Acrocarpospora</taxon>
    </lineage>
</organism>
<comment type="caution">
    <text evidence="2">The sequence shown here is derived from an EMBL/GenBank/DDBJ whole genome shotgun (WGS) entry which is preliminary data.</text>
</comment>
<dbReference type="GO" id="GO:0003824">
    <property type="term" value="F:catalytic activity"/>
    <property type="evidence" value="ECO:0007669"/>
    <property type="project" value="InterPro"/>
</dbReference>
<dbReference type="Gene3D" id="3.40.50.10540">
    <property type="entry name" value="Crotonobetainyl-coa:carnitine coa-transferase, domain 1"/>
    <property type="match status" value="1"/>
</dbReference>
<dbReference type="InterPro" id="IPR023606">
    <property type="entry name" value="CoA-Trfase_III_dom_1_sf"/>
</dbReference>
<keyword evidence="3" id="KW-1185">Reference proteome</keyword>
<feature type="region of interest" description="Disordered" evidence="1">
    <location>
        <begin position="351"/>
        <end position="380"/>
    </location>
</feature>
<accession>A0A5M3WK45</accession>
<feature type="compositionally biased region" description="Basic and acidic residues" evidence="1">
    <location>
        <begin position="41"/>
        <end position="54"/>
    </location>
</feature>
<name>A0A5M3WK45_9ACTN</name>
<evidence type="ECO:0000256" key="1">
    <source>
        <dbReference type="SAM" id="MobiDB-lite"/>
    </source>
</evidence>
<dbReference type="OrthoDB" id="4251672at2"/>
<dbReference type="RefSeq" id="WP_155355111.1">
    <property type="nucleotide sequence ID" value="NZ_BAAAHL010000040.1"/>
</dbReference>
<evidence type="ECO:0000313" key="3">
    <source>
        <dbReference type="Proteomes" id="UP000331127"/>
    </source>
</evidence>
<dbReference type="Pfam" id="PF02515">
    <property type="entry name" value="CoA_transf_3"/>
    <property type="match status" value="1"/>
</dbReference>
<reference evidence="2 3" key="1">
    <citation type="submission" date="2019-10" db="EMBL/GenBank/DDBJ databases">
        <title>Whole genome shotgun sequence of Acrocarpospora macrocephala NBRC 16266.</title>
        <authorList>
            <person name="Ichikawa N."/>
            <person name="Kimura A."/>
            <person name="Kitahashi Y."/>
            <person name="Komaki H."/>
            <person name="Oguchi A."/>
        </authorList>
    </citation>
    <scope>NUCLEOTIDE SEQUENCE [LARGE SCALE GENOMIC DNA]</scope>
    <source>
        <strain evidence="2 3">NBRC 16266</strain>
    </source>
</reference>